<proteinExistence type="predicted"/>
<dbReference type="EMBL" id="CM000139">
    <property type="protein sequence ID" value="EAZ24970.1"/>
    <property type="molecule type" value="Genomic_DNA"/>
</dbReference>
<feature type="region of interest" description="Disordered" evidence="1">
    <location>
        <begin position="185"/>
        <end position="239"/>
    </location>
</feature>
<dbReference type="AlphaFoldDB" id="A3ACD1"/>
<feature type="region of interest" description="Disordered" evidence="1">
    <location>
        <begin position="53"/>
        <end position="94"/>
    </location>
</feature>
<organism evidence="2">
    <name type="scientific">Oryza sativa subsp. japonica</name>
    <name type="common">Rice</name>
    <dbReference type="NCBI Taxonomy" id="39947"/>
    <lineage>
        <taxon>Eukaryota</taxon>
        <taxon>Viridiplantae</taxon>
        <taxon>Streptophyta</taxon>
        <taxon>Embryophyta</taxon>
        <taxon>Tracheophyta</taxon>
        <taxon>Spermatophyta</taxon>
        <taxon>Magnoliopsida</taxon>
        <taxon>Liliopsida</taxon>
        <taxon>Poales</taxon>
        <taxon>Poaceae</taxon>
        <taxon>BOP clade</taxon>
        <taxon>Oryzoideae</taxon>
        <taxon>Oryzeae</taxon>
        <taxon>Oryzinae</taxon>
        <taxon>Oryza</taxon>
        <taxon>Oryza sativa</taxon>
    </lineage>
</organism>
<gene>
    <name evidence="2" type="ORF">OsJ_08749</name>
</gene>
<feature type="compositionally biased region" description="Gly residues" evidence="1">
    <location>
        <begin position="205"/>
        <end position="214"/>
    </location>
</feature>
<reference evidence="2" key="2">
    <citation type="submission" date="2008-12" db="EMBL/GenBank/DDBJ databases">
        <title>Improved gene annotation of the rice (Oryza sativa) genomes.</title>
        <authorList>
            <person name="Wang J."/>
            <person name="Li R."/>
            <person name="Fan W."/>
            <person name="Huang Q."/>
            <person name="Zhang J."/>
            <person name="Zhou Y."/>
            <person name="Hu Y."/>
            <person name="Zi S."/>
            <person name="Li J."/>
            <person name="Ni P."/>
            <person name="Zheng H."/>
            <person name="Zhang Y."/>
            <person name="Zhao M."/>
            <person name="Hao Q."/>
            <person name="McDermott J."/>
            <person name="Samudrala R."/>
            <person name="Kristiansen K."/>
            <person name="Wong G.K.-S."/>
        </authorList>
    </citation>
    <scope>NUCLEOTIDE SEQUENCE</scope>
</reference>
<dbReference type="Proteomes" id="UP000007752">
    <property type="component" value="Chromosome 2"/>
</dbReference>
<reference evidence="2" key="1">
    <citation type="journal article" date="2005" name="PLoS Biol.">
        <title>The genomes of Oryza sativa: a history of duplications.</title>
        <authorList>
            <person name="Yu J."/>
            <person name="Wang J."/>
            <person name="Lin W."/>
            <person name="Li S."/>
            <person name="Li H."/>
            <person name="Zhou J."/>
            <person name="Ni P."/>
            <person name="Dong W."/>
            <person name="Hu S."/>
            <person name="Zeng C."/>
            <person name="Zhang J."/>
            <person name="Zhang Y."/>
            <person name="Li R."/>
            <person name="Xu Z."/>
            <person name="Li S."/>
            <person name="Li X."/>
            <person name="Zheng H."/>
            <person name="Cong L."/>
            <person name="Lin L."/>
            <person name="Yin J."/>
            <person name="Geng J."/>
            <person name="Li G."/>
            <person name="Shi J."/>
            <person name="Liu J."/>
            <person name="Lv H."/>
            <person name="Li J."/>
            <person name="Wang J."/>
            <person name="Deng Y."/>
            <person name="Ran L."/>
            <person name="Shi X."/>
            <person name="Wang X."/>
            <person name="Wu Q."/>
            <person name="Li C."/>
            <person name="Ren X."/>
            <person name="Wang J."/>
            <person name="Wang X."/>
            <person name="Li D."/>
            <person name="Liu D."/>
            <person name="Zhang X."/>
            <person name="Ji Z."/>
            <person name="Zhao W."/>
            <person name="Sun Y."/>
            <person name="Zhang Z."/>
            <person name="Bao J."/>
            <person name="Han Y."/>
            <person name="Dong L."/>
            <person name="Ji J."/>
            <person name="Chen P."/>
            <person name="Wu S."/>
            <person name="Liu J."/>
            <person name="Xiao Y."/>
            <person name="Bu D."/>
            <person name="Tan J."/>
            <person name="Yang L."/>
            <person name="Ye C."/>
            <person name="Zhang J."/>
            <person name="Xu J."/>
            <person name="Zhou Y."/>
            <person name="Yu Y."/>
            <person name="Zhang B."/>
            <person name="Zhuang S."/>
            <person name="Wei H."/>
            <person name="Liu B."/>
            <person name="Lei M."/>
            <person name="Yu H."/>
            <person name="Li Y."/>
            <person name="Xu H."/>
            <person name="Wei S."/>
            <person name="He X."/>
            <person name="Fang L."/>
            <person name="Zhang Z."/>
            <person name="Zhang Y."/>
            <person name="Huang X."/>
            <person name="Su Z."/>
            <person name="Tong W."/>
            <person name="Li J."/>
            <person name="Tong Z."/>
            <person name="Li S."/>
            <person name="Ye J."/>
            <person name="Wang L."/>
            <person name="Fang L."/>
            <person name="Lei T."/>
            <person name="Chen C."/>
            <person name="Chen H."/>
            <person name="Xu Z."/>
            <person name="Li H."/>
            <person name="Huang H."/>
            <person name="Zhang F."/>
            <person name="Xu H."/>
            <person name="Li N."/>
            <person name="Zhao C."/>
            <person name="Li S."/>
            <person name="Dong L."/>
            <person name="Huang Y."/>
            <person name="Li L."/>
            <person name="Xi Y."/>
            <person name="Qi Q."/>
            <person name="Li W."/>
            <person name="Zhang B."/>
            <person name="Hu W."/>
            <person name="Zhang Y."/>
            <person name="Tian X."/>
            <person name="Jiao Y."/>
            <person name="Liang X."/>
            <person name="Jin J."/>
            <person name="Gao L."/>
            <person name="Zheng W."/>
            <person name="Hao B."/>
            <person name="Liu S."/>
            <person name="Wang W."/>
            <person name="Yuan L."/>
            <person name="Cao M."/>
            <person name="McDermott J."/>
            <person name="Samudrala R."/>
            <person name="Wang J."/>
            <person name="Wong G.K."/>
            <person name="Yang H."/>
        </authorList>
    </citation>
    <scope>NUCLEOTIDE SEQUENCE [LARGE SCALE GENOMIC DNA]</scope>
</reference>
<feature type="compositionally biased region" description="Gly residues" evidence="1">
    <location>
        <begin position="228"/>
        <end position="238"/>
    </location>
</feature>
<protein>
    <submittedName>
        <fullName evidence="2">Uncharacterized protein</fullName>
    </submittedName>
</protein>
<evidence type="ECO:0000313" key="2">
    <source>
        <dbReference type="EMBL" id="EAZ24970.1"/>
    </source>
</evidence>
<accession>A3ACD1</accession>
<name>A3ACD1_ORYSJ</name>
<evidence type="ECO:0000256" key="1">
    <source>
        <dbReference type="SAM" id="MobiDB-lite"/>
    </source>
</evidence>
<sequence length="262" mass="27195">MDCDDYLPQCEDRRSAAYTIGSYTATITECTSGPPLFSLACVEKKRWNCGSGAGDDGCSGVGDDSDGDGSARTPEVEGRWAVGRGSGAASNEARTPAVEVWLVENGEGGGAAGDGANTPTVKAWWAKDGEGAGAAGDGEGGGAADDGEVAALWAMTPGRRRWRHGEQRKGRAAARRAAAPGCRRWWRGGERRGGRRRGGRRGQDVRGGGLVGGQREGRRRCGRQRQDAGGGGMVGGGARMPAVESWWLDDGEGGAWSAAVRI</sequence>